<feature type="signal peptide" evidence="2">
    <location>
        <begin position="1"/>
        <end position="19"/>
    </location>
</feature>
<dbReference type="EMBL" id="JACATN010000005">
    <property type="protein sequence ID" value="MBT2162849.1"/>
    <property type="molecule type" value="Genomic_DNA"/>
</dbReference>
<dbReference type="InterPro" id="IPR025924">
    <property type="entry name" value="YHYH_dom"/>
</dbReference>
<comment type="caution">
    <text evidence="4">The sequence shown here is derived from an EMBL/GenBank/DDBJ whole genome shotgun (WGS) entry which is preliminary data.</text>
</comment>
<feature type="domain" description="YHYH" evidence="3">
    <location>
        <begin position="219"/>
        <end position="336"/>
    </location>
</feature>
<reference evidence="4 5" key="1">
    <citation type="submission" date="2020-06" db="EMBL/GenBank/DDBJ databases">
        <authorList>
            <person name="Isaeva M.P."/>
            <person name="Chernysheva N.Y."/>
        </authorList>
    </citation>
    <scope>NUCLEOTIDE SEQUENCE [LARGE SCALE GENOMIC DNA]</scope>
    <source>
        <strain evidence="4 5">KMM 6746</strain>
    </source>
</reference>
<protein>
    <submittedName>
        <fullName evidence="4">YHYH protein</fullName>
    </submittedName>
</protein>
<feature type="transmembrane region" description="Helical" evidence="1">
    <location>
        <begin position="127"/>
        <end position="144"/>
    </location>
</feature>
<dbReference type="RefSeq" id="WP_214612843.1">
    <property type="nucleotide sequence ID" value="NZ_JACATN010000005.1"/>
</dbReference>
<keyword evidence="1" id="KW-0812">Transmembrane</keyword>
<accession>A0ABS5WHI9</accession>
<dbReference type="Proteomes" id="UP000740413">
    <property type="component" value="Unassembled WGS sequence"/>
</dbReference>
<name>A0ABS5WHI9_9FLAO</name>
<proteinExistence type="predicted"/>
<keyword evidence="1" id="KW-0472">Membrane</keyword>
<keyword evidence="5" id="KW-1185">Reference proteome</keyword>
<dbReference type="PANTHER" id="PTHR30289">
    <property type="entry name" value="UNCHARACTERIZED PROTEIN YBCL-RELATED"/>
    <property type="match status" value="1"/>
</dbReference>
<evidence type="ECO:0000256" key="2">
    <source>
        <dbReference type="SAM" id="SignalP"/>
    </source>
</evidence>
<feature type="chain" id="PRO_5046503934" evidence="2">
    <location>
        <begin position="20"/>
        <end position="440"/>
    </location>
</feature>
<evidence type="ECO:0000313" key="4">
    <source>
        <dbReference type="EMBL" id="MBT2162849.1"/>
    </source>
</evidence>
<reference evidence="5" key="2">
    <citation type="submission" date="2023-07" db="EMBL/GenBank/DDBJ databases">
        <title>Zobellia barbeyronii sp. nov., a new marine flavobacterium, isolated from green and red algae.</title>
        <authorList>
            <person name="Nedashkovskaya O.I."/>
            <person name="Otstavnykh N."/>
            <person name="Zhukova N."/>
            <person name="Guzev K."/>
            <person name="Chausova V."/>
            <person name="Tekutyeva L."/>
            <person name="Mikhailov V."/>
            <person name="Isaeva M."/>
        </authorList>
    </citation>
    <scope>NUCLEOTIDE SEQUENCE [LARGE SCALE GENOMIC DNA]</scope>
    <source>
        <strain evidence="5">KMM 6746</strain>
    </source>
</reference>
<organism evidence="4 5">
    <name type="scientific">Zobellia barbeyronii</name>
    <dbReference type="NCBI Taxonomy" id="2748009"/>
    <lineage>
        <taxon>Bacteria</taxon>
        <taxon>Pseudomonadati</taxon>
        <taxon>Bacteroidota</taxon>
        <taxon>Flavobacteriia</taxon>
        <taxon>Flavobacteriales</taxon>
        <taxon>Flavobacteriaceae</taxon>
        <taxon>Zobellia</taxon>
    </lineage>
</organism>
<gene>
    <name evidence="4" type="ORF">HW347_16395</name>
</gene>
<feature type="transmembrane region" description="Helical" evidence="1">
    <location>
        <begin position="102"/>
        <end position="122"/>
    </location>
</feature>
<sequence>MKYSILIILVVLSFGAISAHEGGHGTPSKQWELTTNEIIQADFIKYENGEVWLMDSNHTIQTFQITDFVEADQKYIKTKSEFIHSLNGSEPIKVAPQSVSSFNWALIGLGIILLSFSIFKLIKQKKAVYLTHGVLGLGVILIVSCKNTNSAKTSTTQAPSSNVSLMQTFFEKFDGVTTHSDENYLYISSNGLPDHDMMVGIKNWQQQVPIKQNYTGDNSWAIPTHPKMAENPLSTKTNLLKGAIAVAVNGIPIFNPLNNRGEDANAIGELDNWGGHCGRADDYHYHLPPLHLQDQVGAGNPVAYAVDGFPVYGETTDTLDEYLGKTNADGSYEYHAIKEYPYLIAGMRGEVILDPKTEAPENQVSPQPRTQELRPALRPLRGAEIVEFKTLGENSYALTYSLDSEEYIINYKWDSEDNYSYQFINPDGTSTVETYKPREK</sequence>
<keyword evidence="1" id="KW-1133">Transmembrane helix</keyword>
<evidence type="ECO:0000256" key="1">
    <source>
        <dbReference type="SAM" id="Phobius"/>
    </source>
</evidence>
<keyword evidence="2" id="KW-0732">Signal</keyword>
<evidence type="ECO:0000259" key="3">
    <source>
        <dbReference type="Pfam" id="PF14240"/>
    </source>
</evidence>
<dbReference type="Pfam" id="PF14240">
    <property type="entry name" value="YHYH"/>
    <property type="match status" value="1"/>
</dbReference>
<evidence type="ECO:0000313" key="5">
    <source>
        <dbReference type="Proteomes" id="UP000740413"/>
    </source>
</evidence>
<dbReference type="PANTHER" id="PTHR30289:SF8">
    <property type="entry name" value="YHYH DOMAIN-CONTAINING PROTEIN"/>
    <property type="match status" value="1"/>
</dbReference>